<dbReference type="PATRIC" id="fig|758793.3.peg.3057"/>
<dbReference type="SUPFAM" id="SSF51717">
    <property type="entry name" value="Dihydropteroate synthetase-like"/>
    <property type="match status" value="1"/>
</dbReference>
<reference evidence="2 3" key="1">
    <citation type="journal article" date="2013" name="Genome Announc.">
        <title>Complete Genome Sequence of Burkholderia sp. Strain RPE64, Bacterial Symbiont of the Bean Bug Riptortus pedestris.</title>
        <authorList>
            <person name="Shibata T.F."/>
            <person name="Maeda T."/>
            <person name="Nikoh N."/>
            <person name="Yamaguchi K."/>
            <person name="Oshima K."/>
            <person name="Hattori M."/>
            <person name="Nishiyama T."/>
            <person name="Hasebe M."/>
            <person name="Fukatsu T."/>
            <person name="Kikuchi Y."/>
            <person name="Shigenobu S."/>
        </authorList>
    </citation>
    <scope>NUCLEOTIDE SEQUENCE [LARGE SCALE GENOMIC DNA]</scope>
</reference>
<organism evidence="2 3">
    <name type="scientific">Caballeronia insecticola</name>
    <dbReference type="NCBI Taxonomy" id="758793"/>
    <lineage>
        <taxon>Bacteria</taxon>
        <taxon>Pseudomonadati</taxon>
        <taxon>Pseudomonadota</taxon>
        <taxon>Betaproteobacteria</taxon>
        <taxon>Burkholderiales</taxon>
        <taxon>Burkholderiaceae</taxon>
        <taxon>Caballeronia</taxon>
    </lineage>
</organism>
<dbReference type="HOGENOM" id="CLU_041129_0_0_4"/>
<dbReference type="RefSeq" id="WP_016354242.1">
    <property type="nucleotide sequence ID" value="NC_021294.1"/>
</dbReference>
<dbReference type="Pfam" id="PF20123">
    <property type="entry name" value="DUF6513"/>
    <property type="match status" value="1"/>
</dbReference>
<gene>
    <name evidence="2" type="ORF">BRPE64_BCDS01500</name>
</gene>
<dbReference type="InterPro" id="IPR011005">
    <property type="entry name" value="Dihydropteroate_synth-like_sf"/>
</dbReference>
<evidence type="ECO:0000313" key="3">
    <source>
        <dbReference type="Proteomes" id="UP000013966"/>
    </source>
</evidence>
<evidence type="ECO:0000259" key="1">
    <source>
        <dbReference type="PROSITE" id="PS50972"/>
    </source>
</evidence>
<name>R4WZC9_9BURK</name>
<feature type="domain" description="Pterin-binding" evidence="1">
    <location>
        <begin position="99"/>
        <end position="331"/>
    </location>
</feature>
<dbReference type="InterPro" id="IPR000489">
    <property type="entry name" value="Pterin-binding_dom"/>
</dbReference>
<dbReference type="STRING" id="758793.BRPE64_BCDS01500"/>
<sequence>MEHIVFLTGRLAQLSLQQVLESIAPVAKQAPFTWEVREIGLQVAGLMTADMVRRRVAVPLTEGTSRMILPGRCRGDLDALTAHFGVKVERGPEEVKDLPQFFGREARHVDLSRYETEIFAEIVDAPRLTLEGIAARAREYKRQGADVIDIGCLPETAFAHLEDAVIMLKEQGYRVSVDSMRDEELVRGGRAGADYVMSLNIDSLWIADEIAATPVLVPREPADVASLDQAIDAMTKRGRAFLADPILDPIPFGLAASIARYVSLRERYPDVPIMMGVGNVTELTEADTSGINAVLFGMAAELRVAAVLTTSVSLHARRAVREADVARRIMYAARETQTLPKGINADLSALHAKRPFPYDAAEIDAIAAAVRDPNFRVQVSAKGIHVYNRDGHHVAADPFALYPELKVEHDGGHAFYLGVQLARAEIAWQLGKRFDQDQPLDWGCEVDRPEEDLTAWHAPGTTKKKG</sequence>
<proteinExistence type="predicted"/>
<dbReference type="GO" id="GO:0042558">
    <property type="term" value="P:pteridine-containing compound metabolic process"/>
    <property type="evidence" value="ECO:0007669"/>
    <property type="project" value="InterPro"/>
</dbReference>
<dbReference type="Proteomes" id="UP000013966">
    <property type="component" value="Chromosome 2"/>
</dbReference>
<keyword evidence="3" id="KW-1185">Reference proteome</keyword>
<dbReference type="InterPro" id="IPR045406">
    <property type="entry name" value="DUF6513"/>
</dbReference>
<accession>R4WZC9</accession>
<dbReference type="KEGG" id="buo:BRPE64_BCDS01500"/>
<dbReference type="OrthoDB" id="4029442at2"/>
<evidence type="ECO:0000313" key="2">
    <source>
        <dbReference type="EMBL" id="BAN24811.1"/>
    </source>
</evidence>
<protein>
    <submittedName>
        <fullName evidence="2">Dihydropteroate synthase DHPS</fullName>
    </submittedName>
</protein>
<dbReference type="EMBL" id="AP013059">
    <property type="protein sequence ID" value="BAN24811.1"/>
    <property type="molecule type" value="Genomic_DNA"/>
</dbReference>
<dbReference type="Gene3D" id="3.20.20.20">
    <property type="entry name" value="Dihydropteroate synthase-like"/>
    <property type="match status" value="1"/>
</dbReference>
<reference evidence="2 3" key="2">
    <citation type="journal article" date="2018" name="Int. J. Syst. Evol. Microbiol.">
        <title>Burkholderia insecticola sp. nov., a gut symbiotic bacterium of the bean bug Riptortus pedestris.</title>
        <authorList>
            <person name="Takeshita K."/>
            <person name="Tamaki H."/>
            <person name="Ohbayashi T."/>
            <person name="Meng X.-Y."/>
            <person name="Sone T."/>
            <person name="Mitani Y."/>
            <person name="Peeters C."/>
            <person name="Kikuchi Y."/>
            <person name="Vandamme P."/>
        </authorList>
    </citation>
    <scope>NUCLEOTIDE SEQUENCE [LARGE SCALE GENOMIC DNA]</scope>
    <source>
        <strain evidence="2">RPE64</strain>
    </source>
</reference>
<dbReference type="PROSITE" id="PS50972">
    <property type="entry name" value="PTERIN_BINDING"/>
    <property type="match status" value="1"/>
</dbReference>
<dbReference type="AlphaFoldDB" id="R4WZC9"/>